<name>A0A371CSM0_9APHY</name>
<protein>
    <recommendedName>
        <fullName evidence="3">F-box domain-containing protein</fullName>
    </recommendedName>
</protein>
<gene>
    <name evidence="1" type="ORF">OH76DRAFT_1361383</name>
</gene>
<sequence>VCGWCTPEELLALSRVNKAMHSLLTSARSAPLWKLARSRVEGLPERPKYLTEMQYASVCFLNECLHCGCSDDSTQNPIWPFFVRYCANCAVSQCVDSSCYALRV</sequence>
<evidence type="ECO:0008006" key="3">
    <source>
        <dbReference type="Google" id="ProtNLM"/>
    </source>
</evidence>
<dbReference type="EMBL" id="KZ857467">
    <property type="protein sequence ID" value="RDX43282.1"/>
    <property type="molecule type" value="Genomic_DNA"/>
</dbReference>
<reference evidence="1 2" key="1">
    <citation type="journal article" date="2018" name="Biotechnol. Biofuels">
        <title>Integrative visual omics of the white-rot fungus Polyporus brumalis exposes the biotechnological potential of its oxidative enzymes for delignifying raw plant biomass.</title>
        <authorList>
            <person name="Miyauchi S."/>
            <person name="Rancon A."/>
            <person name="Drula E."/>
            <person name="Hage H."/>
            <person name="Chaduli D."/>
            <person name="Favel A."/>
            <person name="Grisel S."/>
            <person name="Henrissat B."/>
            <person name="Herpoel-Gimbert I."/>
            <person name="Ruiz-Duenas F.J."/>
            <person name="Chevret D."/>
            <person name="Hainaut M."/>
            <person name="Lin J."/>
            <person name="Wang M."/>
            <person name="Pangilinan J."/>
            <person name="Lipzen A."/>
            <person name="Lesage-Meessen L."/>
            <person name="Navarro D."/>
            <person name="Riley R."/>
            <person name="Grigoriev I.V."/>
            <person name="Zhou S."/>
            <person name="Raouche S."/>
            <person name="Rosso M.N."/>
        </authorList>
    </citation>
    <scope>NUCLEOTIDE SEQUENCE [LARGE SCALE GENOMIC DNA]</scope>
    <source>
        <strain evidence="1 2">BRFM 1820</strain>
    </source>
</reference>
<evidence type="ECO:0000313" key="2">
    <source>
        <dbReference type="Proteomes" id="UP000256964"/>
    </source>
</evidence>
<keyword evidence="2" id="KW-1185">Reference proteome</keyword>
<accession>A0A371CSM0</accession>
<organism evidence="1 2">
    <name type="scientific">Lentinus brumalis</name>
    <dbReference type="NCBI Taxonomy" id="2498619"/>
    <lineage>
        <taxon>Eukaryota</taxon>
        <taxon>Fungi</taxon>
        <taxon>Dikarya</taxon>
        <taxon>Basidiomycota</taxon>
        <taxon>Agaricomycotina</taxon>
        <taxon>Agaricomycetes</taxon>
        <taxon>Polyporales</taxon>
        <taxon>Polyporaceae</taxon>
        <taxon>Lentinus</taxon>
    </lineage>
</organism>
<dbReference type="OrthoDB" id="2752076at2759"/>
<dbReference type="STRING" id="139420.A0A371CSM0"/>
<evidence type="ECO:0000313" key="1">
    <source>
        <dbReference type="EMBL" id="RDX43282.1"/>
    </source>
</evidence>
<feature type="non-terminal residue" evidence="1">
    <location>
        <position position="1"/>
    </location>
</feature>
<dbReference type="AlphaFoldDB" id="A0A371CSM0"/>
<dbReference type="Proteomes" id="UP000256964">
    <property type="component" value="Unassembled WGS sequence"/>
</dbReference>
<proteinExistence type="predicted"/>